<gene>
    <name evidence="3" type="ORF">G4L40_08460</name>
</gene>
<dbReference type="SUPFAM" id="SSF48452">
    <property type="entry name" value="TPR-like"/>
    <property type="match status" value="1"/>
</dbReference>
<sequence length="398" mass="45332">MNKILYTVSALLFSATFYAQTDGFWDKERATTKEISLSAGKRALIKTEDLPVGTTEFVYRITLLDEGQKLTSSLVSVLKAIPDPTGISQGTAGAIQLTSAISGDDKCTYALFQEANAANVFFKDGKTDKACFEQKEKVNKEAKLISSSSLCLTNLPNLWFGFESQNWLMNQKIVLEVVPWVDYKASRGWDKTTKNEILTIAKKLPVVSKLTKKDQFYAVFIENMAKKFTYRDFLQLLTVEKNNAIDKLTEESLKSTGELKAYYDIIREKSFAAFQKGNYEEAITIISTEMMAKNRATYIDYEILGDYYLISKQFTKAEETYNKGLKLNPSEIHFQLNLAHVYLFTDRISDAKDIHKKYAHESLSNGKTWIAQTKSDFTTFEKHELPTDDFKKILRVIE</sequence>
<evidence type="ECO:0000256" key="1">
    <source>
        <dbReference type="PROSITE-ProRule" id="PRU00339"/>
    </source>
</evidence>
<dbReference type="Gene3D" id="1.25.40.10">
    <property type="entry name" value="Tetratricopeptide repeat domain"/>
    <property type="match status" value="1"/>
</dbReference>
<dbReference type="Proteomes" id="UP000761423">
    <property type="component" value="Unassembled WGS sequence"/>
</dbReference>
<dbReference type="EMBL" id="JAAJBV010000005">
    <property type="protein sequence ID" value="NHM04734.1"/>
    <property type="molecule type" value="Genomic_DNA"/>
</dbReference>
<proteinExistence type="predicted"/>
<feature type="signal peptide" evidence="2">
    <location>
        <begin position="1"/>
        <end position="19"/>
    </location>
</feature>
<evidence type="ECO:0000313" key="3">
    <source>
        <dbReference type="EMBL" id="NHM04734.1"/>
    </source>
</evidence>
<accession>A0ABX0IC59</accession>
<dbReference type="InterPro" id="IPR019734">
    <property type="entry name" value="TPR_rpt"/>
</dbReference>
<feature type="chain" id="PRO_5047268414" description="Tetratricopeptide repeat protein" evidence="2">
    <location>
        <begin position="20"/>
        <end position="398"/>
    </location>
</feature>
<evidence type="ECO:0000313" key="4">
    <source>
        <dbReference type="Proteomes" id="UP000761423"/>
    </source>
</evidence>
<keyword evidence="1" id="KW-0802">TPR repeat</keyword>
<evidence type="ECO:0000256" key="2">
    <source>
        <dbReference type="SAM" id="SignalP"/>
    </source>
</evidence>
<organism evidence="3 4">
    <name type="scientific">Flavobacterium celericrescens</name>
    <dbReference type="NCBI Taxonomy" id="2709780"/>
    <lineage>
        <taxon>Bacteria</taxon>
        <taxon>Pseudomonadati</taxon>
        <taxon>Bacteroidota</taxon>
        <taxon>Flavobacteriia</taxon>
        <taxon>Flavobacteriales</taxon>
        <taxon>Flavobacteriaceae</taxon>
        <taxon>Flavobacterium</taxon>
    </lineage>
</organism>
<keyword evidence="2" id="KW-0732">Signal</keyword>
<comment type="caution">
    <text evidence="3">The sequence shown here is derived from an EMBL/GenBank/DDBJ whole genome shotgun (WGS) entry which is preliminary data.</text>
</comment>
<dbReference type="InterPro" id="IPR011990">
    <property type="entry name" value="TPR-like_helical_dom_sf"/>
</dbReference>
<protein>
    <recommendedName>
        <fullName evidence="5">Tetratricopeptide repeat protein</fullName>
    </recommendedName>
</protein>
<feature type="repeat" description="TPR" evidence="1">
    <location>
        <begin position="298"/>
        <end position="331"/>
    </location>
</feature>
<dbReference type="PROSITE" id="PS50005">
    <property type="entry name" value="TPR"/>
    <property type="match status" value="1"/>
</dbReference>
<dbReference type="Pfam" id="PF13181">
    <property type="entry name" value="TPR_8"/>
    <property type="match status" value="1"/>
</dbReference>
<name>A0ABX0IC59_9FLAO</name>
<evidence type="ECO:0008006" key="5">
    <source>
        <dbReference type="Google" id="ProtNLM"/>
    </source>
</evidence>
<reference evidence="3 4" key="1">
    <citation type="submission" date="2020-02" db="EMBL/GenBank/DDBJ databases">
        <authorList>
            <person name="Chen W.-M."/>
        </authorList>
    </citation>
    <scope>NUCLEOTIDE SEQUENCE [LARGE SCALE GENOMIC DNA]</scope>
    <source>
        <strain evidence="3 4">TWA-26</strain>
    </source>
</reference>
<dbReference type="RefSeq" id="WP_166236771.1">
    <property type="nucleotide sequence ID" value="NZ_JAAJBV010000005.1"/>
</dbReference>
<keyword evidence="4" id="KW-1185">Reference proteome</keyword>